<comment type="caution">
    <text evidence="1">The sequence shown here is derived from an EMBL/GenBank/DDBJ whole genome shotgun (WGS) entry which is preliminary data.</text>
</comment>
<protein>
    <submittedName>
        <fullName evidence="1">Uncharacterized protein</fullName>
    </submittedName>
</protein>
<dbReference type="EMBL" id="MHMS01000006">
    <property type="protein sequence ID" value="OGZ32550.1"/>
    <property type="molecule type" value="Genomic_DNA"/>
</dbReference>
<dbReference type="STRING" id="1801726.A3H02_00205"/>
<name>A0A1G2F4K1_9BACT</name>
<dbReference type="Proteomes" id="UP000176787">
    <property type="component" value="Unassembled WGS sequence"/>
</dbReference>
<gene>
    <name evidence="1" type="ORF">A3H02_00205</name>
</gene>
<organism evidence="1 2">
    <name type="scientific">Candidatus Niyogibacteria bacterium RIFCSPLOWO2_12_FULL_41_13</name>
    <dbReference type="NCBI Taxonomy" id="1801726"/>
    <lineage>
        <taxon>Bacteria</taxon>
        <taxon>Candidatus Niyogiibacteriota</taxon>
    </lineage>
</organism>
<dbReference type="AlphaFoldDB" id="A0A1G2F4K1"/>
<proteinExistence type="predicted"/>
<evidence type="ECO:0000313" key="1">
    <source>
        <dbReference type="EMBL" id="OGZ32550.1"/>
    </source>
</evidence>
<sequence length="174" mass="20162">MFTCRYCGKESRPAQRIHFSTIPNGRRCSVFKDALVCKACAINDFEKRLQILLDEELIKQDQTGRIISVDWEHLYLLYEGARRGNENHIPQANDMLFILKGLGVLSSMRRANWMVEYDGVNIGFCSFVGSFTPLYFNQENDAKNFAEIFSQREHPFHLNRLVLVEFGKEVAFSI</sequence>
<reference evidence="1 2" key="1">
    <citation type="journal article" date="2016" name="Nat. Commun.">
        <title>Thousands of microbial genomes shed light on interconnected biogeochemical processes in an aquifer system.</title>
        <authorList>
            <person name="Anantharaman K."/>
            <person name="Brown C.T."/>
            <person name="Hug L.A."/>
            <person name="Sharon I."/>
            <person name="Castelle C.J."/>
            <person name="Probst A.J."/>
            <person name="Thomas B.C."/>
            <person name="Singh A."/>
            <person name="Wilkins M.J."/>
            <person name="Karaoz U."/>
            <person name="Brodie E.L."/>
            <person name="Williams K.H."/>
            <person name="Hubbard S.S."/>
            <person name="Banfield J.F."/>
        </authorList>
    </citation>
    <scope>NUCLEOTIDE SEQUENCE [LARGE SCALE GENOMIC DNA]</scope>
</reference>
<evidence type="ECO:0000313" key="2">
    <source>
        <dbReference type="Proteomes" id="UP000176787"/>
    </source>
</evidence>
<accession>A0A1G2F4K1</accession>